<feature type="compositionally biased region" description="Acidic residues" evidence="2">
    <location>
        <begin position="926"/>
        <end position="937"/>
    </location>
</feature>
<reference evidence="4 5" key="1">
    <citation type="submission" date="2016-02" db="EMBL/GenBank/DDBJ databases">
        <title>Genome analysis of coral dinoflagellate symbionts highlights evolutionary adaptations to a symbiotic lifestyle.</title>
        <authorList>
            <person name="Aranda M."/>
            <person name="Li Y."/>
            <person name="Liew Y.J."/>
            <person name="Baumgarten S."/>
            <person name="Simakov O."/>
            <person name="Wilson M."/>
            <person name="Piel J."/>
            <person name="Ashoor H."/>
            <person name="Bougouffa S."/>
            <person name="Bajic V.B."/>
            <person name="Ryu T."/>
            <person name="Ravasi T."/>
            <person name="Bayer T."/>
            <person name="Micklem G."/>
            <person name="Kim H."/>
            <person name="Bhak J."/>
            <person name="Lajeunesse T.C."/>
            <person name="Voolstra C.R."/>
        </authorList>
    </citation>
    <scope>NUCLEOTIDE SEQUENCE [LARGE SCALE GENOMIC DNA]</scope>
    <source>
        <strain evidence="4 5">CCMP2467</strain>
    </source>
</reference>
<dbReference type="OrthoDB" id="448806at2759"/>
<keyword evidence="1" id="KW-0863">Zinc-finger</keyword>
<dbReference type="GO" id="GO:0003676">
    <property type="term" value="F:nucleic acid binding"/>
    <property type="evidence" value="ECO:0007669"/>
    <property type="project" value="InterPro"/>
</dbReference>
<feature type="domain" description="CCHC-type" evidence="3">
    <location>
        <begin position="453"/>
        <end position="468"/>
    </location>
</feature>
<feature type="compositionally biased region" description="Low complexity" evidence="2">
    <location>
        <begin position="806"/>
        <end position="837"/>
    </location>
</feature>
<comment type="caution">
    <text evidence="4">The sequence shown here is derived from an EMBL/GenBank/DDBJ whole genome shotgun (WGS) entry which is preliminary data.</text>
</comment>
<name>A0A1Q9C0N3_SYMMI</name>
<protein>
    <recommendedName>
        <fullName evidence="3">CCHC-type domain-containing protein</fullName>
    </recommendedName>
</protein>
<feature type="region of interest" description="Disordered" evidence="2">
    <location>
        <begin position="796"/>
        <end position="845"/>
    </location>
</feature>
<dbReference type="Gene3D" id="4.10.60.10">
    <property type="entry name" value="Zinc finger, CCHC-type"/>
    <property type="match status" value="1"/>
</dbReference>
<dbReference type="InterPro" id="IPR036875">
    <property type="entry name" value="Znf_CCHC_sf"/>
</dbReference>
<sequence length="937" mass="105068">METRWLRQPWELSRYHRLEKRLRRQVFPTLVALRPQRHLPALLMSDHRDYLIIRLYQYQPLSFRSDFLDYHILRCRLCRRRPTALGSVLCLGDLSSGTQDRLLTRGRELLRVMEETCRSLTPPEWGRPPNLGAASWPWATSASSGNGWKGDFSEPPAWPGWQFRRQWITSVRRWHKMSDIPMNRRAEKVLRTLGWELQVDFEHLPEELLASERYLEAIISVIELKAGVRAEDEERSAFRGIMMENSRRRDESLSQYVSRRTRDFTKAALYGIVTPEPFKASMLKEGAGLTEQGLQNLTALLQGRDNSADHVAAMLTRMDVRTDRITAFAENPDENLTAPSYMAQKDEDPSEASEGEITPEEVAYDENVLYELTNLDFTEDQAALVFAIMENRMPFRRRTWKENKKFKAELKKDRSSFSKGGFGDFKGSPSRPPHREDRPRARASKDQLKKLSRCHNCGRRGHWKDECPGLRNGGDRGDSNKVQGFCYLGSGSGSQSGQSELLSYAVFGNQARISYPVFLGAEMALAERERAWAFLSIPSGMAILDIGATQDIIGLPALQALEDELARSGLQALEVPTTSTAPSGIGGSAKVSKTVLVPISPGGIPGVVQFVVIENNVPPLLSVGLLEHLGAQMDLVSNRVHFRKIGVDMKMTNLPTGHRAIPLVEWSGGKFPVPEAAKEQFSLEDDAFMKEGSASSAYTKGAASGTVSVPASRWRQLVVRMMYLFEAIRTRYFRLAEHENRDKSILSDRRSFLVADAQKPASCLHPPPHIRRANQYATWTVCSKCGARQTYVSKRNPTAKSKVRARAATSAAPPDATPDATVGTFRPTTRSTTTTARSSRDPMPETIHPELNATLQAMAVSFQNVGETLRELTRGQSQMLTLMQQNAARGLDQLTVLEAQALARDDLQEMQVDAVETGEWSPVTENPEENPNVDDLP</sequence>
<dbReference type="AlphaFoldDB" id="A0A1Q9C0N3"/>
<dbReference type="SUPFAM" id="SSF57756">
    <property type="entry name" value="Retrovirus zinc finger-like domains"/>
    <property type="match status" value="1"/>
</dbReference>
<keyword evidence="1" id="KW-0862">Zinc</keyword>
<dbReference type="PROSITE" id="PS50158">
    <property type="entry name" value="ZF_CCHC"/>
    <property type="match status" value="1"/>
</dbReference>
<evidence type="ECO:0000313" key="4">
    <source>
        <dbReference type="EMBL" id="OLP76476.1"/>
    </source>
</evidence>
<feature type="region of interest" description="Disordered" evidence="2">
    <location>
        <begin position="916"/>
        <end position="937"/>
    </location>
</feature>
<dbReference type="EMBL" id="LSRX01002012">
    <property type="protein sequence ID" value="OLP76476.1"/>
    <property type="molecule type" value="Genomic_DNA"/>
</dbReference>
<evidence type="ECO:0000259" key="3">
    <source>
        <dbReference type="PROSITE" id="PS50158"/>
    </source>
</evidence>
<dbReference type="InterPro" id="IPR001878">
    <property type="entry name" value="Znf_CCHC"/>
</dbReference>
<keyword evidence="1" id="KW-0479">Metal-binding</keyword>
<proteinExistence type="predicted"/>
<feature type="compositionally biased region" description="Acidic residues" evidence="2">
    <location>
        <begin position="348"/>
        <end position="358"/>
    </location>
</feature>
<accession>A0A1Q9C0N3</accession>
<dbReference type="Proteomes" id="UP000186817">
    <property type="component" value="Unassembled WGS sequence"/>
</dbReference>
<evidence type="ECO:0000256" key="1">
    <source>
        <dbReference type="PROSITE-ProRule" id="PRU00047"/>
    </source>
</evidence>
<gene>
    <name evidence="4" type="ORF">AK812_SmicGene43580</name>
</gene>
<dbReference type="GO" id="GO:0008270">
    <property type="term" value="F:zinc ion binding"/>
    <property type="evidence" value="ECO:0007669"/>
    <property type="project" value="UniProtKB-KW"/>
</dbReference>
<evidence type="ECO:0000313" key="5">
    <source>
        <dbReference type="Proteomes" id="UP000186817"/>
    </source>
</evidence>
<keyword evidence="5" id="KW-1185">Reference proteome</keyword>
<feature type="compositionally biased region" description="Basic and acidic residues" evidence="2">
    <location>
        <begin position="433"/>
        <end position="446"/>
    </location>
</feature>
<organism evidence="4 5">
    <name type="scientific">Symbiodinium microadriaticum</name>
    <name type="common">Dinoflagellate</name>
    <name type="synonym">Zooxanthella microadriatica</name>
    <dbReference type="NCBI Taxonomy" id="2951"/>
    <lineage>
        <taxon>Eukaryota</taxon>
        <taxon>Sar</taxon>
        <taxon>Alveolata</taxon>
        <taxon>Dinophyceae</taxon>
        <taxon>Suessiales</taxon>
        <taxon>Symbiodiniaceae</taxon>
        <taxon>Symbiodinium</taxon>
    </lineage>
</organism>
<feature type="region of interest" description="Disordered" evidence="2">
    <location>
        <begin position="411"/>
        <end position="446"/>
    </location>
</feature>
<feature type="region of interest" description="Disordered" evidence="2">
    <location>
        <begin position="330"/>
        <end position="358"/>
    </location>
</feature>
<evidence type="ECO:0000256" key="2">
    <source>
        <dbReference type="SAM" id="MobiDB-lite"/>
    </source>
</evidence>